<gene>
    <name evidence="5" type="ORF">DEBURN_LOCUS7390</name>
</gene>
<feature type="transmembrane region" description="Helical" evidence="4">
    <location>
        <begin position="6"/>
        <end position="26"/>
    </location>
</feature>
<keyword evidence="1" id="KW-0880">Kelch repeat</keyword>
<evidence type="ECO:0000256" key="3">
    <source>
        <dbReference type="SAM" id="MobiDB-lite"/>
    </source>
</evidence>
<dbReference type="SUPFAM" id="SSF50965">
    <property type="entry name" value="Galactose oxidase, central domain"/>
    <property type="match status" value="1"/>
</dbReference>
<evidence type="ECO:0000256" key="1">
    <source>
        <dbReference type="ARBA" id="ARBA00022441"/>
    </source>
</evidence>
<dbReference type="AlphaFoldDB" id="A0A9N9FRM5"/>
<dbReference type="Pfam" id="PF24681">
    <property type="entry name" value="Kelch_KLHDC2_KLHL20_DRC7"/>
    <property type="match status" value="2"/>
</dbReference>
<feature type="region of interest" description="Disordered" evidence="3">
    <location>
        <begin position="394"/>
        <end position="439"/>
    </location>
</feature>
<evidence type="ECO:0000313" key="5">
    <source>
        <dbReference type="EMBL" id="CAG8556988.1"/>
    </source>
</evidence>
<reference evidence="5" key="1">
    <citation type="submission" date="2021-06" db="EMBL/GenBank/DDBJ databases">
        <authorList>
            <person name="Kallberg Y."/>
            <person name="Tangrot J."/>
            <person name="Rosling A."/>
        </authorList>
    </citation>
    <scope>NUCLEOTIDE SEQUENCE</scope>
    <source>
        <strain evidence="5">AZ414A</strain>
    </source>
</reference>
<dbReference type="InterPro" id="IPR011043">
    <property type="entry name" value="Gal_Oxase/kelch_b-propeller"/>
</dbReference>
<sequence>MNSKSSNVFLILFFTINWLVATVFCYKPSSRQYQSSVLIGSKIYYFGGLSPSGSKRKNDALYFNVDTSEFTAVDDIPAYIHHSSPVVHPEDENTCLLIGGDYTSSETGYDYKSPNQTYKFDTKTSEWSIEETSNEPSVFSTHYLTRGVSDNNGFIYFFAHEYSSIHSFIKLDINAMSWSSFNNSGDPLKEFSERFLIRHMNDLLFFDINSSKWSTATAQGEDIDGRFDHTAVLTSDERLIIYGGSSSSGLANEGPNPTLAVLKIGSSSYEWSIPSSDDESHPPLTGHSATIYGEKMYIAFGIDPYTENAKDETILAFNANDFSRIAPKKSKLKLILGISLGLTAGLLIIGGIGGYYFCRKRKNRQNNEEIFIDDNDFIDDQDIGVYRNPLVTRNDVDNNNPGYNPRYNPGYSNNPNNPGYVNNPRYNSNSGNPGYVNNSPRYVNNPSYISDSGYAYNPGYASDH</sequence>
<dbReference type="Gene3D" id="2.120.10.80">
    <property type="entry name" value="Kelch-type beta propeller"/>
    <property type="match status" value="2"/>
</dbReference>
<keyword evidence="4" id="KW-0472">Membrane</keyword>
<dbReference type="OrthoDB" id="432528at2759"/>
<dbReference type="PANTHER" id="PTHR46093:SF18">
    <property type="entry name" value="FIBRONECTIN TYPE-III DOMAIN-CONTAINING PROTEIN"/>
    <property type="match status" value="1"/>
</dbReference>
<organism evidence="5 6">
    <name type="scientific">Diversispora eburnea</name>
    <dbReference type="NCBI Taxonomy" id="1213867"/>
    <lineage>
        <taxon>Eukaryota</taxon>
        <taxon>Fungi</taxon>
        <taxon>Fungi incertae sedis</taxon>
        <taxon>Mucoromycota</taxon>
        <taxon>Glomeromycotina</taxon>
        <taxon>Glomeromycetes</taxon>
        <taxon>Diversisporales</taxon>
        <taxon>Diversisporaceae</taxon>
        <taxon>Diversispora</taxon>
    </lineage>
</organism>
<evidence type="ECO:0000313" key="6">
    <source>
        <dbReference type="Proteomes" id="UP000789706"/>
    </source>
</evidence>
<keyword evidence="2" id="KW-0677">Repeat</keyword>
<keyword evidence="4" id="KW-1133">Transmembrane helix</keyword>
<dbReference type="EMBL" id="CAJVPK010000885">
    <property type="protein sequence ID" value="CAG8556988.1"/>
    <property type="molecule type" value="Genomic_DNA"/>
</dbReference>
<comment type="caution">
    <text evidence="5">The sequence shown here is derived from an EMBL/GenBank/DDBJ whole genome shotgun (WGS) entry which is preliminary data.</text>
</comment>
<dbReference type="InterPro" id="IPR015915">
    <property type="entry name" value="Kelch-typ_b-propeller"/>
</dbReference>
<proteinExistence type="predicted"/>
<protein>
    <submittedName>
        <fullName evidence="5">5715_t:CDS:1</fullName>
    </submittedName>
</protein>
<evidence type="ECO:0000256" key="2">
    <source>
        <dbReference type="ARBA" id="ARBA00022737"/>
    </source>
</evidence>
<accession>A0A9N9FRM5</accession>
<name>A0A9N9FRM5_9GLOM</name>
<dbReference type="SUPFAM" id="SSF117281">
    <property type="entry name" value="Kelch motif"/>
    <property type="match status" value="1"/>
</dbReference>
<dbReference type="Proteomes" id="UP000789706">
    <property type="component" value="Unassembled WGS sequence"/>
</dbReference>
<feature type="compositionally biased region" description="Low complexity" evidence="3">
    <location>
        <begin position="398"/>
        <end position="427"/>
    </location>
</feature>
<keyword evidence="6" id="KW-1185">Reference proteome</keyword>
<evidence type="ECO:0000256" key="4">
    <source>
        <dbReference type="SAM" id="Phobius"/>
    </source>
</evidence>
<feature type="compositionally biased region" description="Polar residues" evidence="3">
    <location>
        <begin position="428"/>
        <end position="439"/>
    </location>
</feature>
<dbReference type="PANTHER" id="PTHR46093">
    <property type="entry name" value="ACYL-COA-BINDING DOMAIN-CONTAINING PROTEIN 5"/>
    <property type="match status" value="1"/>
</dbReference>
<keyword evidence="4" id="KW-0812">Transmembrane</keyword>
<feature type="transmembrane region" description="Helical" evidence="4">
    <location>
        <begin position="334"/>
        <end position="357"/>
    </location>
</feature>